<reference evidence="2" key="1">
    <citation type="submission" date="2011-12" db="EMBL/GenBank/DDBJ databases">
        <title>The Draft Genome of Lepisosteus oculatus.</title>
        <authorList>
            <consortium name="The Broad Institute Genome Assembly &amp; Analysis Group"/>
            <consortium name="Computational R&amp;D Group"/>
            <consortium name="and Sequencing Platform"/>
            <person name="Di Palma F."/>
            <person name="Alfoldi J."/>
            <person name="Johnson J."/>
            <person name="Berlin A."/>
            <person name="Gnerre S."/>
            <person name="Jaffe D."/>
            <person name="MacCallum I."/>
            <person name="Young S."/>
            <person name="Walker B.J."/>
            <person name="Lander E.S."/>
            <person name="Lindblad-Toh K."/>
        </authorList>
    </citation>
    <scope>NUCLEOTIDE SEQUENCE [LARGE SCALE GENOMIC DNA]</scope>
</reference>
<name>W5NNS8_LEPOC</name>
<dbReference type="FunFam" id="3.90.175.10:FF:000005">
    <property type="entry name" value="Uncharacterized protein"/>
    <property type="match status" value="1"/>
</dbReference>
<dbReference type="PANTHER" id="PTHR36542:SF6">
    <property type="entry name" value="GIG2-LIKE PROTEIN DREP"/>
    <property type="match status" value="1"/>
</dbReference>
<dbReference type="SUPFAM" id="SSF56399">
    <property type="entry name" value="ADP-ribosylation"/>
    <property type="match status" value="1"/>
</dbReference>
<accession>W5NNS8</accession>
<organism evidence="1 2">
    <name type="scientific">Lepisosteus oculatus</name>
    <name type="common">Spotted gar</name>
    <dbReference type="NCBI Taxonomy" id="7918"/>
    <lineage>
        <taxon>Eukaryota</taxon>
        <taxon>Metazoa</taxon>
        <taxon>Chordata</taxon>
        <taxon>Craniata</taxon>
        <taxon>Vertebrata</taxon>
        <taxon>Euteleostomi</taxon>
        <taxon>Actinopterygii</taxon>
        <taxon>Neopterygii</taxon>
        <taxon>Holostei</taxon>
        <taxon>Semionotiformes</taxon>
        <taxon>Lepisosteidae</taxon>
        <taxon>Lepisosteus</taxon>
    </lineage>
</organism>
<dbReference type="GO" id="GO:0005737">
    <property type="term" value="C:cytoplasm"/>
    <property type="evidence" value="ECO:0000318"/>
    <property type="project" value="GO_Central"/>
</dbReference>
<reference evidence="1" key="2">
    <citation type="submission" date="2025-08" db="UniProtKB">
        <authorList>
            <consortium name="Ensembl"/>
        </authorList>
    </citation>
    <scope>IDENTIFICATION</scope>
</reference>
<dbReference type="Gene3D" id="3.90.175.10">
    <property type="entry name" value="Diphtheria Toxin, domain 1"/>
    <property type="match status" value="1"/>
</dbReference>
<evidence type="ECO:0008006" key="3">
    <source>
        <dbReference type="Google" id="ProtNLM"/>
    </source>
</evidence>
<keyword evidence="2" id="KW-1185">Reference proteome</keyword>
<dbReference type="EMBL" id="AHAT01018625">
    <property type="status" value="NOT_ANNOTATED_CDS"/>
    <property type="molecule type" value="Genomic_DNA"/>
</dbReference>
<dbReference type="PANTHER" id="PTHR36542">
    <property type="entry name" value="GIG2-LIKE PROTEIN DRED-RELATED"/>
    <property type="match status" value="1"/>
</dbReference>
<proteinExistence type="predicted"/>
<dbReference type="AlphaFoldDB" id="W5NNS8"/>
<evidence type="ECO:0000313" key="1">
    <source>
        <dbReference type="Ensembl" id="ENSLOCP00000022287.1"/>
    </source>
</evidence>
<reference evidence="1" key="3">
    <citation type="submission" date="2025-09" db="UniProtKB">
        <authorList>
            <consortium name="Ensembl"/>
        </authorList>
    </citation>
    <scope>IDENTIFICATION</scope>
</reference>
<dbReference type="eggNOG" id="ENOG502QWF0">
    <property type="taxonomic scope" value="Eukaryota"/>
</dbReference>
<dbReference type="Proteomes" id="UP000018468">
    <property type="component" value="Linkage group LG4"/>
</dbReference>
<dbReference type="InParanoid" id="W5NNS8"/>
<evidence type="ECO:0000313" key="2">
    <source>
        <dbReference type="Proteomes" id="UP000018468"/>
    </source>
</evidence>
<sequence>LSPRNPAGPSAVGAEGPSRTLQDLHHVPRHSAERRESILIRGFQQSSSGMLGRGVYVSRDYRKAERYPLDLPPPMRVLFKMRVKLGRVKAITKQNDPLRTTWHKAGYDAAWVPPKSYNLNPSGLEETCVWDPRAIRVLDVVRAPAMY</sequence>
<dbReference type="GeneTree" id="ENSGT00940000163496"/>
<dbReference type="Bgee" id="ENSLOCG00000018186">
    <property type="expression patterns" value="Expressed in intestine"/>
</dbReference>
<dbReference type="OMA" id="RYPIEHP"/>
<dbReference type="HOGENOM" id="CLU_149700_0_0_1"/>
<protein>
    <recommendedName>
        <fullName evidence="3">PARP catalytic domain-containing protein</fullName>
    </recommendedName>
</protein>
<dbReference type="Ensembl" id="ENSLOCT00000022328.1">
    <property type="protein sequence ID" value="ENSLOCP00000022287.1"/>
    <property type="gene ID" value="ENSLOCG00000018186.1"/>
</dbReference>